<keyword evidence="3" id="KW-1185">Reference proteome</keyword>
<dbReference type="EMBL" id="CAMXCT010003001">
    <property type="protein sequence ID" value="CAI4001821.1"/>
    <property type="molecule type" value="Genomic_DNA"/>
</dbReference>
<protein>
    <submittedName>
        <fullName evidence="2">Pyruvate kinase</fullName>
    </submittedName>
</protein>
<evidence type="ECO:0000313" key="1">
    <source>
        <dbReference type="EMBL" id="CAI4001821.1"/>
    </source>
</evidence>
<name>A0A9P1D2Q0_9DINO</name>
<dbReference type="AlphaFoldDB" id="A0A9P1D2Q0"/>
<dbReference type="OrthoDB" id="426095at2759"/>
<evidence type="ECO:0000313" key="3">
    <source>
        <dbReference type="Proteomes" id="UP001152797"/>
    </source>
</evidence>
<proteinExistence type="predicted"/>
<dbReference type="Proteomes" id="UP001152797">
    <property type="component" value="Unassembled WGS sequence"/>
</dbReference>
<comment type="caution">
    <text evidence="1">The sequence shown here is derived from an EMBL/GenBank/DDBJ whole genome shotgun (WGS) entry which is preliminary data.</text>
</comment>
<gene>
    <name evidence="1" type="ORF">C1SCF055_LOCUS27826</name>
</gene>
<keyword evidence="2" id="KW-0418">Kinase</keyword>
<dbReference type="Gene3D" id="3.30.420.150">
    <property type="entry name" value="Exopolyphosphatase. Domain 2"/>
    <property type="match status" value="1"/>
</dbReference>
<dbReference type="GO" id="GO:0016301">
    <property type="term" value="F:kinase activity"/>
    <property type="evidence" value="ECO:0007669"/>
    <property type="project" value="UniProtKB-KW"/>
</dbReference>
<sequence length="425" mass="46716">MISLTPTPRAANIARPATSRVCRRFIPEAGGMMDAAACAVAAGVLSAGAAAARQVPRRARPLQRTRPSSGWKLLKQLPLLQLPQPVLPTVLVQPIDEPVTLVDCGSGSTRALFFTDDGLSHVSWEKSDWRGDPLAVALGDDLKLESLLRLLENELPKTGRVLLGATAGVRQAMQDGALAHEQLDLFQDRLDGIFGRRARFMVLSGEEEARAEWEALQHALDFAPDLRQDLFHGMLSGGGMSCQLAWRGNGPSPELFSFRNGVLQPGGLADKASQQKIFGAELQQELATVQFLTEQLVSDLPQAMKGNFALVEWLGLYVAGESTDRDLVMGLGYNKWLTHQQVSEAVAQHLAQLHKEHFSGVAQPICRRSAISWVYGIILQNMLKVCFDPNAEFYCLKGINWSTGHYLMHKESIEEKPKQMMLQTS</sequence>
<keyword evidence="2" id="KW-0670">Pyruvate</keyword>
<dbReference type="EMBL" id="CAMXCT030003001">
    <property type="protein sequence ID" value="CAL4789133.1"/>
    <property type="molecule type" value="Genomic_DNA"/>
</dbReference>
<reference evidence="1" key="1">
    <citation type="submission" date="2022-10" db="EMBL/GenBank/DDBJ databases">
        <authorList>
            <person name="Chen Y."/>
            <person name="Dougan E. K."/>
            <person name="Chan C."/>
            <person name="Rhodes N."/>
            <person name="Thang M."/>
        </authorList>
    </citation>
    <scope>NUCLEOTIDE SEQUENCE</scope>
</reference>
<reference evidence="2 3" key="2">
    <citation type="submission" date="2024-05" db="EMBL/GenBank/DDBJ databases">
        <authorList>
            <person name="Chen Y."/>
            <person name="Shah S."/>
            <person name="Dougan E. K."/>
            <person name="Thang M."/>
            <person name="Chan C."/>
        </authorList>
    </citation>
    <scope>NUCLEOTIDE SEQUENCE [LARGE SCALE GENOMIC DNA]</scope>
</reference>
<keyword evidence="2" id="KW-0808">Transferase</keyword>
<organism evidence="1">
    <name type="scientific">Cladocopium goreaui</name>
    <dbReference type="NCBI Taxonomy" id="2562237"/>
    <lineage>
        <taxon>Eukaryota</taxon>
        <taxon>Sar</taxon>
        <taxon>Alveolata</taxon>
        <taxon>Dinophyceae</taxon>
        <taxon>Suessiales</taxon>
        <taxon>Symbiodiniaceae</taxon>
        <taxon>Cladocopium</taxon>
    </lineage>
</organism>
<evidence type="ECO:0000313" key="2">
    <source>
        <dbReference type="EMBL" id="CAL4789133.1"/>
    </source>
</evidence>
<dbReference type="EMBL" id="CAMXCT020003001">
    <property type="protein sequence ID" value="CAL1155196.1"/>
    <property type="molecule type" value="Genomic_DNA"/>
</dbReference>
<accession>A0A9P1D2Q0</accession>
<dbReference type="Gene3D" id="3.30.420.40">
    <property type="match status" value="1"/>
</dbReference>